<proteinExistence type="predicted"/>
<evidence type="ECO:0000256" key="2">
    <source>
        <dbReference type="SAM" id="MobiDB-lite"/>
    </source>
</evidence>
<dbReference type="EMBL" id="VJMJ01000089">
    <property type="protein sequence ID" value="KAF0736476.1"/>
    <property type="molecule type" value="Genomic_DNA"/>
</dbReference>
<keyword evidence="4" id="KW-1185">Reference proteome</keyword>
<feature type="compositionally biased region" description="Basic and acidic residues" evidence="2">
    <location>
        <begin position="17"/>
        <end position="27"/>
    </location>
</feature>
<feature type="coiled-coil region" evidence="1">
    <location>
        <begin position="1934"/>
        <end position="1961"/>
    </location>
</feature>
<dbReference type="Proteomes" id="UP000481153">
    <property type="component" value="Unassembled WGS sequence"/>
</dbReference>
<accession>A0A6G0X8U2</accession>
<gene>
    <name evidence="3" type="ORF">Ae201684_007490</name>
</gene>
<feature type="coiled-coil region" evidence="1">
    <location>
        <begin position="340"/>
        <end position="367"/>
    </location>
</feature>
<feature type="coiled-coil region" evidence="1">
    <location>
        <begin position="1051"/>
        <end position="1082"/>
    </location>
</feature>
<evidence type="ECO:0000256" key="1">
    <source>
        <dbReference type="SAM" id="Coils"/>
    </source>
</evidence>
<evidence type="ECO:0000313" key="3">
    <source>
        <dbReference type="EMBL" id="KAF0736476.1"/>
    </source>
</evidence>
<reference evidence="3 4" key="1">
    <citation type="submission" date="2019-07" db="EMBL/GenBank/DDBJ databases">
        <title>Genomics analysis of Aphanomyces spp. identifies a new class of oomycete effector associated with host adaptation.</title>
        <authorList>
            <person name="Gaulin E."/>
        </authorList>
    </citation>
    <scope>NUCLEOTIDE SEQUENCE [LARGE SCALE GENOMIC DNA]</scope>
    <source>
        <strain evidence="3 4">ATCC 201684</strain>
    </source>
</reference>
<feature type="coiled-coil region" evidence="1">
    <location>
        <begin position="515"/>
        <end position="542"/>
    </location>
</feature>
<keyword evidence="1" id="KW-0175">Coiled coil</keyword>
<name>A0A6G0X8U2_9STRA</name>
<feature type="coiled-coil region" evidence="1">
    <location>
        <begin position="2048"/>
        <end position="2111"/>
    </location>
</feature>
<feature type="coiled-coil region" evidence="1">
    <location>
        <begin position="1369"/>
        <end position="1453"/>
    </location>
</feature>
<feature type="coiled-coil region" evidence="1">
    <location>
        <begin position="1143"/>
        <end position="1320"/>
    </location>
</feature>
<dbReference type="VEuPathDB" id="FungiDB:AeMF1_010887"/>
<protein>
    <submittedName>
        <fullName evidence="3">Uncharacterized protein</fullName>
    </submittedName>
</protein>
<evidence type="ECO:0000313" key="4">
    <source>
        <dbReference type="Proteomes" id="UP000481153"/>
    </source>
</evidence>
<feature type="coiled-coil region" evidence="1">
    <location>
        <begin position="737"/>
        <end position="781"/>
    </location>
</feature>
<feature type="compositionally biased region" description="Polar residues" evidence="2">
    <location>
        <begin position="7"/>
        <end position="16"/>
    </location>
</feature>
<sequence>MSRWTDAESSWSSIYEESQRETSPRDQFTKAGAAIRWRECLSPIVLLDAISSPGKAQSPVTPSKSMRPTSLRTRKLEDQSVVYDPLAATLLNPAYEIDLTLLEADSDKIKQLSQAAESHVEAIYANNAKERMFFKQVSSEMANMEQDIVARHRAATQEKQAWAAERTELEARLAHKDMELHANERERSKLSETLTQTMQYFTHEIEAREARLAAQAVELQTTRDVLSATEQSLRQSQMQQQRINESLVHHVDDLDKTKQELQDSRLVVTQLEQTIAAQAKQISDTDAALATARNVITYVILFMEIKDASILCRSLETKCADQKGTLHAYKEEMHSQSFNVDQLRRQVKAAQDKQDELAQVIKNHEKTIAGAKKAQAKWDAARATFEADQAEHRSMAKMYKERIDAQAKLIRRHEESIVASTVTHMADTTTIDLQTSQLKSFQRSIEDQAAFIAKLEATCRAAEIQHLKNRSMIELLQTKIHGMDEMKSRQEKDIAALQERLVQREGLLEARAVEIDTLKATARDLQHQLELKQQTLDGHERSIDALKTSQDELTTAKTALESQLNDQHAVVKLLNEKLKKLWQEFATSEDSFIHLRLQRSLEEAHYDRERKNVAVWIKTTLDELNMQREEAAMATRMAAEAASSEIAALRVLLEESHAAFRACEAQSRSMEADYVAKVNERTLALEEMEERIHLLEIQLKMNAEQAHQRRQTAHEERQREMAQFQMQLKGKEDVFDIELSRLKAQIQQERAAALEQRTALQEDFERQVSKLTSQLQQERTQATATIAALNDSVASLTLEGVRALEHRQELETELQRQEALVVNRIGMLDEELCGRDRALLAALEHAAELTRRFQERESDLNDQHARESAAMSATHAELLAKVHAEHVDALRGEKDNAAAVKRQLCEEMEALRASHAEKEAQLTDDAMRQRVELEARLVFQKETLTGQLKALKVESDSQLVEQRVRFECLLAHQKETLQGQLDELKVDAATTEATLKTTYESRLVELKTDLESQLDKQRASYEEVISQQRERYESTVRHRKERYETEISAVRTDLEAQLAAQKATLENELERTARRLETALSDQTTHWTTEIAAQKEFYETQMAHQRTQFDADVQTLTAQADSKLTSVTTEFEAQIAALQAAHASQSSEDRAAFEKQRRELEAQLMEQKQELETQIQTQAMEYEAELRRQKTEMELASRTQLEELEALSKSTQEGLEAALSKLQSAMEAQQVDYECRLAAQLAQFQEQLNALQEKYDHDMAALRTELEHAIKTQREELEALASAQKTALEAQRKQETAALNAEIARQRDDLEMQIAAHVERYNTDMAAQHEAFERDLYDQKRAFEAKMIDQTSAFEAELAALQRSGQVDRDNAKQEIESVIATAQDAQQVAAKRIQGLESDVVALQDALQATKQAHETLCMTYSAAVAKHQEAVENADAAMSSLRQNIATLEAHLAQCFTGDFVLSRVKQAVAPLVQEQFHPRIGAQCAAMTSLEDLDALLVKLLELAVDCQTVVQVGKQALPIETLETIVHEYDALWHQVDRAMHPNVDAVVRAVHEFDHLVQQVSLVVPEIAVQTTRSVSADVVGMLQEFQTLRRDAARHLSTTAATSVEILQALQAWQSCRTNVARALRRTTDDADVEKDMVEFIQEYMGLRDNVCRRLELREVDAATILEHVETFESCLSQGKAILSTDALDTTTLLARLDEYEQLKSQVAGLLGVKKDAVQASVLLAKIQDLTALFAQLSTLFQDSGGGVMTVDVVFKIVEEYHGLRCRVAGIWNQDATASKMLETIQDAFIFHQDVAKVLQDDHASYDAVLDRLKDDVALRTQAVNLLDAPPCTTRSILDALDAFQTLRADVRRLWTSSPSSSSPLSSPKEILGYVQDHHGLCTRVSVLLGKDETSTVDDIVHVVQSHLDLSVKHRDLIRAKMTLDANYNALTTTLDAARHQLHDMELRMATVRAKFAFPVDDASFFDMVERKLQEGKDFEMALHRRKQLHEQDVTTHAATVASMTREAKIALENLTRDCAMKIQDAERAAALDMAATKRACALQLEDLHVEQSRKVADLERTMASRVDALTTELTNVRLMKLKEQEEYDATMDKINRALEEHMSERRRRDGGAMDKATMLARYIERDRMLMELVYGSIRSVTQLLTPPKSLSNATMPTEMSHAILGCIKELKRMKEYVIGSFDALQKDVAPFLPFEIQWQTVEYRAEMDMAQWCMESMERMNEYARMHFQLFLTQANTTLTMLAATHRERALQVLAFMRRNVAKDDKDDACLLQLRLVDAMTDRDQVSMELQLKETFFQDLLHQHAAISADMLARLTQHQQLWKAAQQTIATTPKTPMKQSTPTDLAVLKPLPKPKWQEEDPTTILSNGRTLKERFVSDLALETGQNPTSSSSSMMMGATNKRGRMMEKTRPWFQGVRYIDGQSVSIAIALNPTHTGLVVDLFHTDTETMQAVQVHASLLLARGDKPLMEYTPADQTHVTEAILKRLKATSTPSGGIHFCLVDDGDVL</sequence>
<feature type="coiled-coil region" evidence="1">
    <location>
        <begin position="678"/>
        <end position="705"/>
    </location>
</feature>
<comment type="caution">
    <text evidence="3">The sequence shown here is derived from an EMBL/GenBank/DDBJ whole genome shotgun (WGS) entry which is preliminary data.</text>
</comment>
<feature type="coiled-coil region" evidence="1">
    <location>
        <begin position="974"/>
        <end position="1027"/>
    </location>
</feature>
<feature type="region of interest" description="Disordered" evidence="2">
    <location>
        <begin position="1"/>
        <end position="27"/>
    </location>
</feature>
<organism evidence="3 4">
    <name type="scientific">Aphanomyces euteiches</name>
    <dbReference type="NCBI Taxonomy" id="100861"/>
    <lineage>
        <taxon>Eukaryota</taxon>
        <taxon>Sar</taxon>
        <taxon>Stramenopiles</taxon>
        <taxon>Oomycota</taxon>
        <taxon>Saprolegniomycetes</taxon>
        <taxon>Saprolegniales</taxon>
        <taxon>Verrucalvaceae</taxon>
        <taxon>Aphanomyces</taxon>
    </lineage>
</organism>